<evidence type="ECO:0000313" key="10">
    <source>
        <dbReference type="Proteomes" id="UP000000739"/>
    </source>
</evidence>
<dbReference type="GO" id="GO:0005886">
    <property type="term" value="C:plasma membrane"/>
    <property type="evidence" value="ECO:0007669"/>
    <property type="project" value="UniProtKB-SubCell"/>
</dbReference>
<feature type="transmembrane region" description="Helical" evidence="8">
    <location>
        <begin position="50"/>
        <end position="69"/>
    </location>
</feature>
<reference evidence="9 10" key="1">
    <citation type="journal article" date="2012" name="Environ. Microbiol.">
        <title>The genome sequence of Desulfatibacillum alkenivorans AK-01: a blueprint for anaerobic alkane oxidation.</title>
        <authorList>
            <person name="Callaghan A.V."/>
            <person name="Morris B.E."/>
            <person name="Pereira I.A."/>
            <person name="McInerney M.J."/>
            <person name="Austin R.N."/>
            <person name="Groves J.T."/>
            <person name="Kukor J.J."/>
            <person name="Suflita J.M."/>
            <person name="Young L.Y."/>
            <person name="Zylstra G.J."/>
            <person name="Wawrik B."/>
        </authorList>
    </citation>
    <scope>NUCLEOTIDE SEQUENCE [LARGE SCALE GENOMIC DNA]</scope>
    <source>
        <strain evidence="9 10">AK-01</strain>
    </source>
</reference>
<comment type="similarity">
    <text evidence="2">Belongs to the AzlC family.</text>
</comment>
<dbReference type="Pfam" id="PF03591">
    <property type="entry name" value="AzlC"/>
    <property type="match status" value="1"/>
</dbReference>
<accession>B8FMA8</accession>
<organism evidence="9 10">
    <name type="scientific">Desulfatibacillum aliphaticivorans</name>
    <dbReference type="NCBI Taxonomy" id="218208"/>
    <lineage>
        <taxon>Bacteria</taxon>
        <taxon>Pseudomonadati</taxon>
        <taxon>Thermodesulfobacteriota</taxon>
        <taxon>Desulfobacteria</taxon>
        <taxon>Desulfobacterales</taxon>
        <taxon>Desulfatibacillaceae</taxon>
        <taxon>Desulfatibacillum</taxon>
    </lineage>
</organism>
<feature type="transmembrane region" description="Helical" evidence="8">
    <location>
        <begin position="212"/>
        <end position="231"/>
    </location>
</feature>
<dbReference type="InterPro" id="IPR011606">
    <property type="entry name" value="Brnchd-chn_aa_trnsp_permease"/>
</dbReference>
<evidence type="ECO:0000313" key="9">
    <source>
        <dbReference type="EMBL" id="ACL05946.1"/>
    </source>
</evidence>
<feature type="transmembrane region" description="Helical" evidence="8">
    <location>
        <begin position="187"/>
        <end position="206"/>
    </location>
</feature>
<feature type="transmembrane region" description="Helical" evidence="8">
    <location>
        <begin position="75"/>
        <end position="96"/>
    </location>
</feature>
<keyword evidence="6 8" id="KW-1133">Transmembrane helix</keyword>
<keyword evidence="4" id="KW-1003">Cell membrane</keyword>
<evidence type="ECO:0000256" key="1">
    <source>
        <dbReference type="ARBA" id="ARBA00004651"/>
    </source>
</evidence>
<keyword evidence="3" id="KW-0813">Transport</keyword>
<evidence type="ECO:0000256" key="4">
    <source>
        <dbReference type="ARBA" id="ARBA00022475"/>
    </source>
</evidence>
<dbReference type="HOGENOM" id="CLU_065777_2_0_7"/>
<dbReference type="Proteomes" id="UP000000739">
    <property type="component" value="Chromosome"/>
</dbReference>
<dbReference type="EMBL" id="CP001322">
    <property type="protein sequence ID" value="ACL05946.1"/>
    <property type="molecule type" value="Genomic_DNA"/>
</dbReference>
<feature type="transmembrane region" description="Helical" evidence="8">
    <location>
        <begin position="164"/>
        <end position="182"/>
    </location>
</feature>
<proteinExistence type="inferred from homology"/>
<keyword evidence="10" id="KW-1185">Reference proteome</keyword>
<keyword evidence="7 8" id="KW-0472">Membrane</keyword>
<sequence length="244" mass="26362">MDAEYQDKEKDFLKQGLAAAWPICMGYMPIGMALGVLAQKAGLSVFEMALMSVIVFAGSAQFICVSMLVSGAASIPIIITTFVVNLRHVLLSSSLAKHLDSMSLKGLALYAYGVTDESFGVNYTRFIEGGWTPKKALVVNHASNLCWILCTIAGAWFGELIPQGAFGIDYALIAMFIGLLIFQIRGLIYVASAVIAGLAASVMHLYTEGNMYVIVGAMTGATVCLALRRTAFFKKFEKAREEKT</sequence>
<feature type="transmembrane region" description="Helical" evidence="8">
    <location>
        <begin position="20"/>
        <end position="38"/>
    </location>
</feature>
<keyword evidence="5 8" id="KW-0812">Transmembrane</keyword>
<dbReference type="GO" id="GO:1903785">
    <property type="term" value="P:L-valine transmembrane transport"/>
    <property type="evidence" value="ECO:0007669"/>
    <property type="project" value="TreeGrafter"/>
</dbReference>
<feature type="transmembrane region" description="Helical" evidence="8">
    <location>
        <begin position="137"/>
        <end position="158"/>
    </location>
</feature>
<evidence type="ECO:0000256" key="3">
    <source>
        <dbReference type="ARBA" id="ARBA00022448"/>
    </source>
</evidence>
<evidence type="ECO:0000256" key="2">
    <source>
        <dbReference type="ARBA" id="ARBA00010735"/>
    </source>
</evidence>
<evidence type="ECO:0000256" key="7">
    <source>
        <dbReference type="ARBA" id="ARBA00023136"/>
    </source>
</evidence>
<gene>
    <name evidence="9" type="ordered locus">Dalk_4266</name>
</gene>
<dbReference type="PANTHER" id="PTHR34979">
    <property type="entry name" value="INNER MEMBRANE PROTEIN YGAZ"/>
    <property type="match status" value="1"/>
</dbReference>
<evidence type="ECO:0000256" key="8">
    <source>
        <dbReference type="SAM" id="Phobius"/>
    </source>
</evidence>
<evidence type="ECO:0000256" key="6">
    <source>
        <dbReference type="ARBA" id="ARBA00022989"/>
    </source>
</evidence>
<comment type="subcellular location">
    <subcellularLocation>
        <location evidence="1">Cell membrane</location>
        <topology evidence="1">Multi-pass membrane protein</topology>
    </subcellularLocation>
</comment>
<dbReference type="PANTHER" id="PTHR34979:SF1">
    <property type="entry name" value="INNER MEMBRANE PROTEIN YGAZ"/>
    <property type="match status" value="1"/>
</dbReference>
<name>B8FMA8_DESAL</name>
<evidence type="ECO:0000256" key="5">
    <source>
        <dbReference type="ARBA" id="ARBA00022692"/>
    </source>
</evidence>
<dbReference type="eggNOG" id="COG1296">
    <property type="taxonomic scope" value="Bacteria"/>
</dbReference>
<dbReference type="KEGG" id="dal:Dalk_4266"/>
<dbReference type="RefSeq" id="WP_015948993.1">
    <property type="nucleotide sequence ID" value="NC_011768.1"/>
</dbReference>
<dbReference type="AlphaFoldDB" id="B8FMA8"/>
<protein>
    <submittedName>
        <fullName evidence="9">AzlC family protein</fullName>
    </submittedName>
</protein>